<dbReference type="InterPro" id="IPR059000">
    <property type="entry name" value="ATPase_P-type_domA"/>
</dbReference>
<gene>
    <name evidence="12" type="ORF">SAMN04488522_1021122</name>
</gene>
<feature type="domain" description="Cation-transporting P-type ATPase N-terminal" evidence="11">
    <location>
        <begin position="7"/>
        <end position="56"/>
    </location>
</feature>
<dbReference type="InterPro" id="IPR023214">
    <property type="entry name" value="HAD_sf"/>
</dbReference>
<evidence type="ECO:0000259" key="9">
    <source>
        <dbReference type="Pfam" id="PF00122"/>
    </source>
</evidence>
<evidence type="ECO:0000259" key="10">
    <source>
        <dbReference type="Pfam" id="PF00689"/>
    </source>
</evidence>
<feature type="transmembrane region" description="Helical" evidence="8">
    <location>
        <begin position="66"/>
        <end position="82"/>
    </location>
</feature>
<feature type="transmembrane region" description="Helical" evidence="8">
    <location>
        <begin position="703"/>
        <end position="724"/>
    </location>
</feature>
<dbReference type="GO" id="GO:0005524">
    <property type="term" value="F:ATP binding"/>
    <property type="evidence" value="ECO:0007669"/>
    <property type="project" value="UniProtKB-KW"/>
</dbReference>
<dbReference type="InterPro" id="IPR008250">
    <property type="entry name" value="ATPase_P-typ_transduc_dom_A_sf"/>
</dbReference>
<feature type="transmembrane region" description="Helical" evidence="8">
    <location>
        <begin position="801"/>
        <end position="822"/>
    </location>
</feature>
<dbReference type="SUPFAM" id="SSF81653">
    <property type="entry name" value="Calcium ATPase, transduction domain A"/>
    <property type="match status" value="1"/>
</dbReference>
<dbReference type="SUPFAM" id="SSF81660">
    <property type="entry name" value="Metal cation-transporting ATPase, ATP-binding domain N"/>
    <property type="match status" value="1"/>
</dbReference>
<dbReference type="Gene3D" id="3.40.50.1000">
    <property type="entry name" value="HAD superfamily/HAD-like"/>
    <property type="match status" value="2"/>
</dbReference>
<dbReference type="AlphaFoldDB" id="A0A1M5BCP2"/>
<dbReference type="Gene3D" id="2.70.150.10">
    <property type="entry name" value="Calcium-transporting ATPase, cytoplasmic transduction domain A"/>
    <property type="match status" value="1"/>
</dbReference>
<feature type="transmembrane region" description="Helical" evidence="8">
    <location>
        <begin position="658"/>
        <end position="676"/>
    </location>
</feature>
<evidence type="ECO:0000313" key="12">
    <source>
        <dbReference type="EMBL" id="SHF39912.1"/>
    </source>
</evidence>
<evidence type="ECO:0000259" key="11">
    <source>
        <dbReference type="Pfam" id="PF00690"/>
    </source>
</evidence>
<dbReference type="OrthoDB" id="9770315at2"/>
<dbReference type="InterPro" id="IPR001757">
    <property type="entry name" value="P_typ_ATPase"/>
</dbReference>
<feature type="transmembrane region" description="Helical" evidence="8">
    <location>
        <begin position="221"/>
        <end position="241"/>
    </location>
</feature>
<evidence type="ECO:0000256" key="5">
    <source>
        <dbReference type="ARBA" id="ARBA00022967"/>
    </source>
</evidence>
<evidence type="ECO:0000256" key="4">
    <source>
        <dbReference type="ARBA" id="ARBA00022840"/>
    </source>
</evidence>
<evidence type="ECO:0000313" key="13">
    <source>
        <dbReference type="Proteomes" id="UP000184287"/>
    </source>
</evidence>
<evidence type="ECO:0000256" key="1">
    <source>
        <dbReference type="ARBA" id="ARBA00004141"/>
    </source>
</evidence>
<dbReference type="NCBIfam" id="TIGR01494">
    <property type="entry name" value="ATPase_P-type"/>
    <property type="match status" value="2"/>
</dbReference>
<proteinExistence type="predicted"/>
<comment type="subcellular location">
    <subcellularLocation>
        <location evidence="1">Membrane</location>
        <topology evidence="1">Multi-pass membrane protein</topology>
    </subcellularLocation>
</comment>
<dbReference type="Proteomes" id="UP000184287">
    <property type="component" value="Unassembled WGS sequence"/>
</dbReference>
<keyword evidence="4" id="KW-0067">ATP-binding</keyword>
<dbReference type="GO" id="GO:0016020">
    <property type="term" value="C:membrane"/>
    <property type="evidence" value="ECO:0007669"/>
    <property type="project" value="UniProtKB-SubCell"/>
</dbReference>
<dbReference type="Pfam" id="PF00690">
    <property type="entry name" value="Cation_ATPase_N"/>
    <property type="match status" value="1"/>
</dbReference>
<keyword evidence="5" id="KW-1278">Translocase</keyword>
<dbReference type="SUPFAM" id="SSF81665">
    <property type="entry name" value="Calcium ATPase, transmembrane domain M"/>
    <property type="match status" value="1"/>
</dbReference>
<dbReference type="Pfam" id="PF00122">
    <property type="entry name" value="E1-E2_ATPase"/>
    <property type="match status" value="1"/>
</dbReference>
<dbReference type="InterPro" id="IPR023299">
    <property type="entry name" value="ATPase_P-typ_cyto_dom_N"/>
</dbReference>
<feature type="transmembrane region" description="Helical" evidence="8">
    <location>
        <begin position="261"/>
        <end position="278"/>
    </location>
</feature>
<feature type="transmembrane region" description="Helical" evidence="8">
    <location>
        <begin position="769"/>
        <end position="789"/>
    </location>
</feature>
<dbReference type="GO" id="GO:0016887">
    <property type="term" value="F:ATP hydrolysis activity"/>
    <property type="evidence" value="ECO:0007669"/>
    <property type="project" value="InterPro"/>
</dbReference>
<feature type="transmembrane region" description="Helical" evidence="8">
    <location>
        <begin position="41"/>
        <end position="60"/>
    </location>
</feature>
<sequence length="829" mass="91521">MEMHGIKGLSAPEVVKSRTKYGSNSLNHKKENALWHALKSLAKEPMVILLFVASAIYFINGKIGDGLFLATAIVLVSVISLYQDSRSRNALAQLKELTSPDGKVIRDGKVQPLKTEEIVVGDCLIAEEGTVVLADGIIIHANDFSVNESILTGESMSVHKDHNSEDREVYSGTTVASGLAIVRVSAIGEGTKLGRIGKSLENIKEEPTPLELQIGNFVKKMVMAGAIVFIIVWAINFYHSGSVIDSLMKALTIAMSILPEEIPVAFSTFMALGAWRLMKMGVVVKQMKTVEALGSATVICTDKTGTITENKMSLAGVYVPLFQKMTGPNEMLHAEEQVLVRTAMWASEPIPFDPMEIALHQAYAKINGIDERLNYKMIHEYPLGGKPPMMTHVFQDSLGNRIVAAKGAPEALMEVSGLTAEEKSKIGTAVKELAGQGYRILGVADAVFPGSDFPAAQQDFKFLFRGLLAFYDPPKKNIQSVFERFYEAGISVKIITGDNALTTAAIARQVGFRGFDKSISGEDLMKLENVELQKTVNDHFVFTRMFPEAKLKIINALKANNEVVAMTGDGVNDGPALKAAHIGIAMGKKGTEIAKQAASLILVDDDLEKMVLAIAMGRRIYTNLKKAIQYIISIHIPIILTVFIPLALGWIYPNIFSPVHIIFLELIMGPTCSIIYENEPMEKNTMLQQPRPFVSTFFNSKELFTSVAQGVVIAAGSLFVYKYATHFNWNEQITRTMVFTVLITANVFLTLINRSFYYSIFTTIKYKNNLVFLVIGITVISYGLLLYIGPLRRFFEFESLTAGQLTISVMVGFVSVIWYELLKWRKRTE</sequence>
<dbReference type="SFLD" id="SFLDF00027">
    <property type="entry name" value="p-type_atpase"/>
    <property type="match status" value="1"/>
</dbReference>
<keyword evidence="6 8" id="KW-1133">Transmembrane helix</keyword>
<dbReference type="Pfam" id="PF00689">
    <property type="entry name" value="Cation_ATPase_C"/>
    <property type="match status" value="1"/>
</dbReference>
<dbReference type="PRINTS" id="PR00119">
    <property type="entry name" value="CATATPASE"/>
</dbReference>
<dbReference type="EMBL" id="FQUQ01000002">
    <property type="protein sequence ID" value="SHF39912.1"/>
    <property type="molecule type" value="Genomic_DNA"/>
</dbReference>
<dbReference type="SFLD" id="SFLDG00002">
    <property type="entry name" value="C1.7:_P-type_atpase_like"/>
    <property type="match status" value="1"/>
</dbReference>
<dbReference type="InterPro" id="IPR023298">
    <property type="entry name" value="ATPase_P-typ_TM_dom_sf"/>
</dbReference>
<reference evidence="13" key="1">
    <citation type="submission" date="2016-11" db="EMBL/GenBank/DDBJ databases">
        <authorList>
            <person name="Varghese N."/>
            <person name="Submissions S."/>
        </authorList>
    </citation>
    <scope>NUCLEOTIDE SEQUENCE [LARGE SCALE GENOMIC DNA]</scope>
    <source>
        <strain evidence="13">DSM 16990</strain>
    </source>
</reference>
<evidence type="ECO:0000256" key="2">
    <source>
        <dbReference type="ARBA" id="ARBA00022692"/>
    </source>
</evidence>
<evidence type="ECO:0000256" key="6">
    <source>
        <dbReference type="ARBA" id="ARBA00022989"/>
    </source>
</evidence>
<dbReference type="STRING" id="288992.SAMN04488522_1021122"/>
<dbReference type="RefSeq" id="WP_073231414.1">
    <property type="nucleotide sequence ID" value="NZ_FQUQ01000002.1"/>
</dbReference>
<dbReference type="Gene3D" id="3.40.1110.10">
    <property type="entry name" value="Calcium-transporting ATPase, cytoplasmic domain N"/>
    <property type="match status" value="2"/>
</dbReference>
<feature type="transmembrane region" description="Helical" evidence="8">
    <location>
        <begin position="627"/>
        <end position="652"/>
    </location>
</feature>
<keyword evidence="13" id="KW-1185">Reference proteome</keyword>
<keyword evidence="2 8" id="KW-0812">Transmembrane</keyword>
<dbReference type="PROSITE" id="PS00154">
    <property type="entry name" value="ATPASE_E1_E2"/>
    <property type="match status" value="1"/>
</dbReference>
<accession>A0A1M5BCP2</accession>
<name>A0A1M5BCP2_9SPHI</name>
<evidence type="ECO:0000256" key="3">
    <source>
        <dbReference type="ARBA" id="ARBA00022741"/>
    </source>
</evidence>
<dbReference type="SUPFAM" id="SSF56784">
    <property type="entry name" value="HAD-like"/>
    <property type="match status" value="1"/>
</dbReference>
<dbReference type="PRINTS" id="PR00120">
    <property type="entry name" value="HATPASE"/>
</dbReference>
<evidence type="ECO:0000256" key="7">
    <source>
        <dbReference type="ARBA" id="ARBA00023136"/>
    </source>
</evidence>
<dbReference type="InterPro" id="IPR006068">
    <property type="entry name" value="ATPase_P-typ_cation-transptr_C"/>
</dbReference>
<organism evidence="12 13">
    <name type="scientific">Pedobacter caeni</name>
    <dbReference type="NCBI Taxonomy" id="288992"/>
    <lineage>
        <taxon>Bacteria</taxon>
        <taxon>Pseudomonadati</taxon>
        <taxon>Bacteroidota</taxon>
        <taxon>Sphingobacteriia</taxon>
        <taxon>Sphingobacteriales</taxon>
        <taxon>Sphingobacteriaceae</taxon>
        <taxon>Pedobacter</taxon>
    </lineage>
</organism>
<feature type="domain" description="Cation-transporting P-type ATPase C-terminal" evidence="10">
    <location>
        <begin position="653"/>
        <end position="824"/>
    </location>
</feature>
<dbReference type="PANTHER" id="PTHR42861">
    <property type="entry name" value="CALCIUM-TRANSPORTING ATPASE"/>
    <property type="match status" value="1"/>
</dbReference>
<evidence type="ECO:0000256" key="8">
    <source>
        <dbReference type="SAM" id="Phobius"/>
    </source>
</evidence>
<feature type="transmembrane region" description="Helical" evidence="8">
    <location>
        <begin position="736"/>
        <end position="757"/>
    </location>
</feature>
<dbReference type="InterPro" id="IPR004014">
    <property type="entry name" value="ATPase_P-typ_cation-transptr_N"/>
</dbReference>
<protein>
    <submittedName>
        <fullName evidence="12">Ca2+-transporting ATPase</fullName>
    </submittedName>
</protein>
<dbReference type="InterPro" id="IPR044492">
    <property type="entry name" value="P_typ_ATPase_HD_dom"/>
</dbReference>
<dbReference type="SFLD" id="SFLDS00003">
    <property type="entry name" value="Haloacid_Dehalogenase"/>
    <property type="match status" value="1"/>
</dbReference>
<dbReference type="Pfam" id="PF00702">
    <property type="entry name" value="Hydrolase"/>
    <property type="match status" value="1"/>
</dbReference>
<dbReference type="InterPro" id="IPR018303">
    <property type="entry name" value="ATPase_P-typ_P_site"/>
</dbReference>
<feature type="domain" description="P-type ATPase A" evidence="9">
    <location>
        <begin position="97"/>
        <end position="201"/>
    </location>
</feature>
<keyword evidence="3" id="KW-0547">Nucleotide-binding</keyword>
<keyword evidence="7 8" id="KW-0472">Membrane</keyword>
<dbReference type="Gene3D" id="1.20.1110.10">
    <property type="entry name" value="Calcium-transporting ATPase, transmembrane domain"/>
    <property type="match status" value="2"/>
</dbReference>
<dbReference type="InterPro" id="IPR036412">
    <property type="entry name" value="HAD-like_sf"/>
</dbReference>